<comment type="subcellular location">
    <subcellularLocation>
        <location evidence="1">Nucleus</location>
    </subcellularLocation>
</comment>
<dbReference type="SUPFAM" id="SSF89550">
    <property type="entry name" value="PHP domain-like"/>
    <property type="match status" value="1"/>
</dbReference>
<evidence type="ECO:0000313" key="5">
    <source>
        <dbReference type="EMBL" id="KAK3178958.1"/>
    </source>
</evidence>
<comment type="similarity">
    <text evidence="2">Belongs to the eukaryotic/archaeal RNase P protein component 3 family.</text>
</comment>
<dbReference type="PANTHER" id="PTHR13031:SF0">
    <property type="entry name" value="RIBONUCLEASE P PROTEIN SUBUNIT P30"/>
    <property type="match status" value="1"/>
</dbReference>
<keyword evidence="6" id="KW-1185">Reference proteome</keyword>
<gene>
    <name evidence="5" type="ORF">OEA41_001096</name>
</gene>
<organism evidence="5 6">
    <name type="scientific">Lepraria neglecta</name>
    <dbReference type="NCBI Taxonomy" id="209136"/>
    <lineage>
        <taxon>Eukaryota</taxon>
        <taxon>Fungi</taxon>
        <taxon>Dikarya</taxon>
        <taxon>Ascomycota</taxon>
        <taxon>Pezizomycotina</taxon>
        <taxon>Lecanoromycetes</taxon>
        <taxon>OSLEUM clade</taxon>
        <taxon>Lecanoromycetidae</taxon>
        <taxon>Lecanorales</taxon>
        <taxon>Lecanorineae</taxon>
        <taxon>Stereocaulaceae</taxon>
        <taxon>Lepraria</taxon>
    </lineage>
</organism>
<dbReference type="AlphaFoldDB" id="A0AAD9ZJ41"/>
<evidence type="ECO:0000256" key="1">
    <source>
        <dbReference type="ARBA" id="ARBA00004123"/>
    </source>
</evidence>
<keyword evidence="3" id="KW-0819">tRNA processing</keyword>
<dbReference type="Proteomes" id="UP001276659">
    <property type="component" value="Unassembled WGS sequence"/>
</dbReference>
<protein>
    <submittedName>
        <fullName evidence="5">Uncharacterized protein</fullName>
    </submittedName>
</protein>
<proteinExistence type="inferred from homology"/>
<sequence length="330" mass="35983">MYYDLNIPYAADNLGELKQTLAFLAELGYNTVALNHTISGKVPENITNQIPSPLPFSTPPSLHILRRCTVHLSDPAQNHRLNNISSAYDIVALRPTTEKCLQQACLGFECDLISLDLSTRFPFYFKHTTLAVALERGIKFEICYGAGILNSDGGASRRNLISNATQLIRVTRGRGIVVSSEAKRALACRGPADVINMAMLWGLGQERGGEAIGREARSAIVQAEMKRRSHGGVVDVMYGGEKPERPAQADKVAKAKQGKGKRKAEVLESQVADGYVSPKPISKREQKRQAKKARLEHTNKQEGEAESTWKDRPAPEASAPPEPLANGDGG</sequence>
<comment type="caution">
    <text evidence="5">The sequence shown here is derived from an EMBL/GenBank/DDBJ whole genome shotgun (WGS) entry which is preliminary data.</text>
</comment>
<dbReference type="EMBL" id="JASNWA010000003">
    <property type="protein sequence ID" value="KAK3178958.1"/>
    <property type="molecule type" value="Genomic_DNA"/>
</dbReference>
<dbReference type="Gene3D" id="3.20.20.140">
    <property type="entry name" value="Metal-dependent hydrolases"/>
    <property type="match status" value="1"/>
</dbReference>
<feature type="compositionally biased region" description="Basic and acidic residues" evidence="4">
    <location>
        <begin position="241"/>
        <end position="253"/>
    </location>
</feature>
<feature type="compositionally biased region" description="Basic and acidic residues" evidence="4">
    <location>
        <begin position="282"/>
        <end position="314"/>
    </location>
</feature>
<evidence type="ECO:0000256" key="4">
    <source>
        <dbReference type="SAM" id="MobiDB-lite"/>
    </source>
</evidence>
<name>A0AAD9ZJ41_9LECA</name>
<dbReference type="GO" id="GO:0003723">
    <property type="term" value="F:RNA binding"/>
    <property type="evidence" value="ECO:0007669"/>
    <property type="project" value="TreeGrafter"/>
</dbReference>
<evidence type="ECO:0000256" key="3">
    <source>
        <dbReference type="ARBA" id="ARBA00022694"/>
    </source>
</evidence>
<dbReference type="InterPro" id="IPR016195">
    <property type="entry name" value="Pol/histidinol_Pase-like"/>
</dbReference>
<reference evidence="5" key="1">
    <citation type="submission" date="2022-11" db="EMBL/GenBank/DDBJ databases">
        <title>Chromosomal genome sequence assembly and mating type (MAT) locus characterization of the leprose asexual lichenized fungus Lepraria neglecta (Nyl.) Erichsen.</title>
        <authorList>
            <person name="Allen J.L."/>
            <person name="Pfeffer B."/>
        </authorList>
    </citation>
    <scope>NUCLEOTIDE SEQUENCE</scope>
    <source>
        <strain evidence="5">Allen 5258</strain>
    </source>
</reference>
<dbReference type="GO" id="GO:0005655">
    <property type="term" value="C:nucleolar ribonuclease P complex"/>
    <property type="evidence" value="ECO:0007669"/>
    <property type="project" value="TreeGrafter"/>
</dbReference>
<dbReference type="GO" id="GO:0008033">
    <property type="term" value="P:tRNA processing"/>
    <property type="evidence" value="ECO:0007669"/>
    <property type="project" value="UniProtKB-KW"/>
</dbReference>
<evidence type="ECO:0000256" key="2">
    <source>
        <dbReference type="ARBA" id="ARBA00007331"/>
    </source>
</evidence>
<dbReference type="Pfam" id="PF01876">
    <property type="entry name" value="RNase_P_p30"/>
    <property type="match status" value="1"/>
</dbReference>
<accession>A0AAD9ZJ41</accession>
<feature type="region of interest" description="Disordered" evidence="4">
    <location>
        <begin position="239"/>
        <end position="330"/>
    </location>
</feature>
<dbReference type="InterPro" id="IPR002738">
    <property type="entry name" value="RNase_P_p30"/>
</dbReference>
<evidence type="ECO:0000313" key="6">
    <source>
        <dbReference type="Proteomes" id="UP001276659"/>
    </source>
</evidence>
<dbReference type="PANTHER" id="PTHR13031">
    <property type="entry name" value="RIBONUCLEASE P SUBUNIT P30"/>
    <property type="match status" value="1"/>
</dbReference>